<evidence type="ECO:0000256" key="1">
    <source>
        <dbReference type="SAM" id="MobiDB-lite"/>
    </source>
</evidence>
<organism evidence="2">
    <name type="scientific">uncultured Rubrobacteraceae bacterium</name>
    <dbReference type="NCBI Taxonomy" id="349277"/>
    <lineage>
        <taxon>Bacteria</taxon>
        <taxon>Bacillati</taxon>
        <taxon>Actinomycetota</taxon>
        <taxon>Rubrobacteria</taxon>
        <taxon>Rubrobacterales</taxon>
        <taxon>Rubrobacteraceae</taxon>
        <taxon>environmental samples</taxon>
    </lineage>
</organism>
<name>A0A6J4QL56_9ACTN</name>
<evidence type="ECO:0000313" key="2">
    <source>
        <dbReference type="EMBL" id="CAA9440356.1"/>
    </source>
</evidence>
<accession>A0A6J4QL56</accession>
<proteinExistence type="predicted"/>
<gene>
    <name evidence="2" type="ORF">AVDCRST_MAG01-01-3592</name>
</gene>
<protein>
    <submittedName>
        <fullName evidence="2">Uncharacterized protein</fullName>
    </submittedName>
</protein>
<sequence>GRVLRDRRGGPRAQDRGDPARLLVAHDLLPQPRHRAGRGPRRRRALGAAGPQPGLYGAWRHPPRAGRGGGCVDAPARGDARDQPGGRPGPGGPRLGGRRPDGRGAEDLAM</sequence>
<reference evidence="2" key="1">
    <citation type="submission" date="2020-02" db="EMBL/GenBank/DDBJ databases">
        <authorList>
            <person name="Meier V. D."/>
        </authorList>
    </citation>
    <scope>NUCLEOTIDE SEQUENCE</scope>
    <source>
        <strain evidence="2">AVDCRST_MAG01</strain>
    </source>
</reference>
<feature type="compositionally biased region" description="Gly residues" evidence="1">
    <location>
        <begin position="86"/>
        <end position="95"/>
    </location>
</feature>
<feature type="region of interest" description="Disordered" evidence="1">
    <location>
        <begin position="1"/>
        <end position="110"/>
    </location>
</feature>
<dbReference type="AlphaFoldDB" id="A0A6J4QL56"/>
<feature type="compositionally biased region" description="Basic and acidic residues" evidence="1">
    <location>
        <begin position="98"/>
        <end position="110"/>
    </location>
</feature>
<feature type="compositionally biased region" description="Basic and acidic residues" evidence="1">
    <location>
        <begin position="1"/>
        <end position="19"/>
    </location>
</feature>
<dbReference type="EMBL" id="CADCUW010000466">
    <property type="protein sequence ID" value="CAA9440356.1"/>
    <property type="molecule type" value="Genomic_DNA"/>
</dbReference>
<feature type="non-terminal residue" evidence="2">
    <location>
        <position position="1"/>
    </location>
</feature>
<feature type="compositionally biased region" description="Basic residues" evidence="1">
    <location>
        <begin position="32"/>
        <end position="45"/>
    </location>
</feature>
<feature type="compositionally biased region" description="Low complexity" evidence="1">
    <location>
        <begin position="46"/>
        <end position="58"/>
    </location>
</feature>
<feature type="non-terminal residue" evidence="2">
    <location>
        <position position="110"/>
    </location>
</feature>